<accession>A0A1X2G3K2</accession>
<proteinExistence type="predicted"/>
<feature type="non-terminal residue" evidence="1">
    <location>
        <position position="65"/>
    </location>
</feature>
<comment type="caution">
    <text evidence="1">The sequence shown here is derived from an EMBL/GenBank/DDBJ whole genome shotgun (WGS) entry which is preliminary data.</text>
</comment>
<dbReference type="EMBL" id="MCGT01000052">
    <property type="protein sequence ID" value="ORX43873.1"/>
    <property type="molecule type" value="Genomic_DNA"/>
</dbReference>
<gene>
    <name evidence="1" type="ORF">DM01DRAFT_1340627</name>
</gene>
<evidence type="ECO:0000313" key="1">
    <source>
        <dbReference type="EMBL" id="ORX43873.1"/>
    </source>
</evidence>
<reference evidence="1 2" key="1">
    <citation type="submission" date="2016-07" db="EMBL/GenBank/DDBJ databases">
        <title>Pervasive Adenine N6-methylation of Active Genes in Fungi.</title>
        <authorList>
            <consortium name="DOE Joint Genome Institute"/>
            <person name="Mondo S.J."/>
            <person name="Dannebaum R.O."/>
            <person name="Kuo R.C."/>
            <person name="Labutti K."/>
            <person name="Haridas S."/>
            <person name="Kuo A."/>
            <person name="Salamov A."/>
            <person name="Ahrendt S.R."/>
            <person name="Lipzen A."/>
            <person name="Sullivan W."/>
            <person name="Andreopoulos W.B."/>
            <person name="Clum A."/>
            <person name="Lindquist E."/>
            <person name="Daum C."/>
            <person name="Ramamoorthy G.K."/>
            <person name="Gryganskyi A."/>
            <person name="Culley D."/>
            <person name="Magnuson J.K."/>
            <person name="James T.Y."/>
            <person name="O'Malley M.A."/>
            <person name="Stajich J.E."/>
            <person name="Spatafora J.W."/>
            <person name="Visel A."/>
            <person name="Grigoriev I.V."/>
        </authorList>
    </citation>
    <scope>NUCLEOTIDE SEQUENCE [LARGE SCALE GENOMIC DNA]</scope>
    <source>
        <strain evidence="1 2">NRRL 3301</strain>
    </source>
</reference>
<keyword evidence="2" id="KW-1185">Reference proteome</keyword>
<sequence length="65" mass="7628">MVPSEGKKSDIWAFPCQEKRRIPKKERLGERQTLTQTNSVSTYLARLQLWIMAKAHQRTTSLNRL</sequence>
<name>A0A1X2G3K2_9FUNG</name>
<evidence type="ECO:0000313" key="2">
    <source>
        <dbReference type="Proteomes" id="UP000242146"/>
    </source>
</evidence>
<dbReference type="AlphaFoldDB" id="A0A1X2G3K2"/>
<organism evidence="1 2">
    <name type="scientific">Hesseltinella vesiculosa</name>
    <dbReference type="NCBI Taxonomy" id="101127"/>
    <lineage>
        <taxon>Eukaryota</taxon>
        <taxon>Fungi</taxon>
        <taxon>Fungi incertae sedis</taxon>
        <taxon>Mucoromycota</taxon>
        <taxon>Mucoromycotina</taxon>
        <taxon>Mucoromycetes</taxon>
        <taxon>Mucorales</taxon>
        <taxon>Cunninghamellaceae</taxon>
        <taxon>Hesseltinella</taxon>
    </lineage>
</organism>
<protein>
    <submittedName>
        <fullName evidence="1">Uncharacterized protein</fullName>
    </submittedName>
</protein>
<dbReference type="Proteomes" id="UP000242146">
    <property type="component" value="Unassembled WGS sequence"/>
</dbReference>